<evidence type="ECO:0000313" key="2">
    <source>
        <dbReference type="Proteomes" id="UP000031036"/>
    </source>
</evidence>
<keyword evidence="2" id="KW-1185">Reference proteome</keyword>
<proteinExistence type="predicted"/>
<comment type="caution">
    <text evidence="1">The sequence shown here is derived from an EMBL/GenBank/DDBJ whole genome shotgun (WGS) entry which is preliminary data.</text>
</comment>
<reference evidence="1 2" key="1">
    <citation type="submission" date="2014-11" db="EMBL/GenBank/DDBJ databases">
        <title>Genetic blueprint of the zoonotic pathogen Toxocara canis.</title>
        <authorList>
            <person name="Zhu X.-Q."/>
            <person name="Korhonen P.K."/>
            <person name="Cai H."/>
            <person name="Young N.D."/>
            <person name="Nejsum P."/>
            <person name="von Samson-Himmelstjerna G."/>
            <person name="Boag P.R."/>
            <person name="Tan P."/>
            <person name="Li Q."/>
            <person name="Min J."/>
            <person name="Yang Y."/>
            <person name="Wang X."/>
            <person name="Fang X."/>
            <person name="Hall R.S."/>
            <person name="Hofmann A."/>
            <person name="Sternberg P.W."/>
            <person name="Jex A.R."/>
            <person name="Gasser R.B."/>
        </authorList>
    </citation>
    <scope>NUCLEOTIDE SEQUENCE [LARGE SCALE GENOMIC DNA]</scope>
    <source>
        <strain evidence="1">PN_DK_2014</strain>
    </source>
</reference>
<evidence type="ECO:0000313" key="1">
    <source>
        <dbReference type="EMBL" id="KHN81513.1"/>
    </source>
</evidence>
<accession>A0A0B2VIX9</accession>
<gene>
    <name evidence="1" type="ORF">Tcan_00284</name>
</gene>
<dbReference type="AlphaFoldDB" id="A0A0B2VIX9"/>
<protein>
    <submittedName>
        <fullName evidence="1">Uncharacterized protein</fullName>
    </submittedName>
</protein>
<dbReference type="EMBL" id="JPKZ01001512">
    <property type="protein sequence ID" value="KHN81513.1"/>
    <property type="molecule type" value="Genomic_DNA"/>
</dbReference>
<dbReference type="Proteomes" id="UP000031036">
    <property type="component" value="Unassembled WGS sequence"/>
</dbReference>
<name>A0A0B2VIX9_TOXCA</name>
<sequence>MNSESYFLSQLPLKIYGCKFFSFCAHKVRLKTSVDFFFVYVCNVHHCFIQKLVRSCNILRPKVTNNTVIRVFSRSSTQLAISAFIFSVNRPAEQIPLEMLWFREGGCGGGEWLQIRCNGSRSSL</sequence>
<organism evidence="1 2">
    <name type="scientific">Toxocara canis</name>
    <name type="common">Canine roundworm</name>
    <dbReference type="NCBI Taxonomy" id="6265"/>
    <lineage>
        <taxon>Eukaryota</taxon>
        <taxon>Metazoa</taxon>
        <taxon>Ecdysozoa</taxon>
        <taxon>Nematoda</taxon>
        <taxon>Chromadorea</taxon>
        <taxon>Rhabditida</taxon>
        <taxon>Spirurina</taxon>
        <taxon>Ascaridomorpha</taxon>
        <taxon>Ascaridoidea</taxon>
        <taxon>Toxocaridae</taxon>
        <taxon>Toxocara</taxon>
    </lineage>
</organism>